<evidence type="ECO:0000256" key="1">
    <source>
        <dbReference type="ARBA" id="ARBA00022515"/>
    </source>
</evidence>
<dbReference type="AlphaFoldDB" id="A0A8J3VTB7"/>
<evidence type="ECO:0000256" key="5">
    <source>
        <dbReference type="ARBA" id="ARBA00022833"/>
    </source>
</evidence>
<keyword evidence="2 8" id="KW-0235">DNA replication</keyword>
<dbReference type="GO" id="GO:0006302">
    <property type="term" value="P:double-strand break repair"/>
    <property type="evidence" value="ECO:0007669"/>
    <property type="project" value="InterPro"/>
</dbReference>
<keyword evidence="12" id="KW-1185">Reference proteome</keyword>
<accession>A0A8J3VTB7</accession>
<sequence>MPAPKRAEREPAAQLPVARISVDVGLAHLDRPFDYLVPAHLDADARPGVRVRVRFAGQLVDGYLLERVARSEHGGRLTYLDRVVSPEPVLAPEVARLARAIADRYAGTLSDVLRLAVPPRHARAEAASPAVPAATGGATSAAPGGGPDGGPDSGGPAGGSDGGGPAGGGGSDGGPDGGSAGPEDSAAGEGTPGQQDDRTPEPADGQTGSSAGAGAGGEAAGGGAGAGGEAASSDAGAGGQAGGSDAGGSAGAGVGGDGVAGGGFDPRRWRNYPTGPGFVSALADGRAPRAVWTALPGEDWPARIAEAVAATVHSGRGAVVAVADARDLDRLDAALASCLGPDRHVALSAAVGPAERYRRFLAARRGRVRAVIGTRAVVFAPVADLGLVAIWDDGDDSYSEPRAPYPHAREVLLTRAQLGGAAVLLGGYARSAEAQQLLETGWAKPIEAARDTLRRYAPSVHATSDDPRDQAAARLPTLAWRAARDALAAGAPVLVQVPRRGYLPAVACANCRTPARCPHCQGPLSLTGSASTAVCRWCGRAAAGYACPVCGGRRLRAAVVGARRTAEELGRAFPDVPVWTSGRDGVLAGVPDEPGLAVSTPGAEPVPAGPGYGAVLLLDTWALLTRADLRAGEEALRRWLAAAALARPGAAGGRVVVVADGGLAPVQALIRFDPGWLAARELAERRELGFPPTVRMASLTGTTEAVADLLSAAHLPDGVEPLGPVPAGDGQERMLLRTTRSGGTALAAALREAAGVRSARKAPDPVRLQVDPLQLL</sequence>
<feature type="compositionally biased region" description="Gly residues" evidence="9">
    <location>
        <begin position="236"/>
        <end position="250"/>
    </location>
</feature>
<feature type="binding site" evidence="8">
    <location>
        <position position="550"/>
    </location>
    <ligand>
        <name>Zn(2+)</name>
        <dbReference type="ChEBI" id="CHEBI:29105"/>
        <label>1</label>
    </ligand>
</feature>
<dbReference type="PANTHER" id="PTHR30580">
    <property type="entry name" value="PRIMOSOMAL PROTEIN N"/>
    <property type="match status" value="1"/>
</dbReference>
<dbReference type="GO" id="GO:0006270">
    <property type="term" value="P:DNA replication initiation"/>
    <property type="evidence" value="ECO:0007669"/>
    <property type="project" value="TreeGrafter"/>
</dbReference>
<comment type="caution">
    <text evidence="11">The sequence shown here is derived from an EMBL/GenBank/DDBJ whole genome shotgun (WGS) entry which is preliminary data.</text>
</comment>
<comment type="function">
    <text evidence="8">Initiates the restart of stalled replication forks, which reloads the replicative helicase on sites other than the origin of replication. Recognizes and binds to abandoned replication forks and remodels them to uncover a helicase loading site. Promotes assembly of the primosome at these replication forks.</text>
</comment>
<dbReference type="EMBL" id="BONZ01000051">
    <property type="protein sequence ID" value="GIH17323.1"/>
    <property type="molecule type" value="Genomic_DNA"/>
</dbReference>
<dbReference type="GO" id="GO:0006269">
    <property type="term" value="P:DNA replication, synthesis of primer"/>
    <property type="evidence" value="ECO:0007669"/>
    <property type="project" value="UniProtKB-KW"/>
</dbReference>
<keyword evidence="1 8" id="KW-0639">Primosome</keyword>
<evidence type="ECO:0000256" key="2">
    <source>
        <dbReference type="ARBA" id="ARBA00022705"/>
    </source>
</evidence>
<dbReference type="GO" id="GO:0008270">
    <property type="term" value="F:zinc ion binding"/>
    <property type="evidence" value="ECO:0007669"/>
    <property type="project" value="UniProtKB-UniRule"/>
</dbReference>
<organism evidence="11 12">
    <name type="scientific">Rugosimonospora africana</name>
    <dbReference type="NCBI Taxonomy" id="556532"/>
    <lineage>
        <taxon>Bacteria</taxon>
        <taxon>Bacillati</taxon>
        <taxon>Actinomycetota</taxon>
        <taxon>Actinomycetes</taxon>
        <taxon>Micromonosporales</taxon>
        <taxon>Micromonosporaceae</taxon>
        <taxon>Rugosimonospora</taxon>
    </lineage>
</organism>
<feature type="binding site" evidence="8">
    <location>
        <position position="538"/>
    </location>
    <ligand>
        <name>Zn(2+)</name>
        <dbReference type="ChEBI" id="CHEBI:29105"/>
        <label>2</label>
    </ligand>
</feature>
<evidence type="ECO:0000313" key="11">
    <source>
        <dbReference type="EMBL" id="GIH17323.1"/>
    </source>
</evidence>
<evidence type="ECO:0000256" key="9">
    <source>
        <dbReference type="SAM" id="MobiDB-lite"/>
    </source>
</evidence>
<dbReference type="RefSeq" id="WP_203920871.1">
    <property type="nucleotide sequence ID" value="NZ_BONZ01000051.1"/>
</dbReference>
<feature type="binding site" evidence="8">
    <location>
        <position position="535"/>
    </location>
    <ligand>
        <name>Zn(2+)</name>
        <dbReference type="ChEBI" id="CHEBI:29105"/>
        <label>2</label>
    </ligand>
</feature>
<dbReference type="InterPro" id="IPR005259">
    <property type="entry name" value="PriA"/>
</dbReference>
<dbReference type="HAMAP" id="MF_00983">
    <property type="entry name" value="PriA"/>
    <property type="match status" value="1"/>
</dbReference>
<feature type="domain" description="Primosomal protein N' 3' DNA-binding" evidence="10">
    <location>
        <begin position="23"/>
        <end position="118"/>
    </location>
</feature>
<protein>
    <recommendedName>
        <fullName evidence="8">Probable replication restart protein PriA</fullName>
    </recommendedName>
    <alternativeName>
        <fullName evidence="8">Putative ATP-dependent DNA helicase PriA</fullName>
    </alternativeName>
</protein>
<name>A0A8J3VTB7_9ACTN</name>
<evidence type="ECO:0000256" key="7">
    <source>
        <dbReference type="ARBA" id="ARBA00023125"/>
    </source>
</evidence>
<dbReference type="InterPro" id="IPR041222">
    <property type="entry name" value="PriA_3primeBD"/>
</dbReference>
<keyword evidence="6 8" id="KW-0067">ATP-binding</keyword>
<feature type="compositionally biased region" description="Gly residues" evidence="9">
    <location>
        <begin position="143"/>
        <end position="180"/>
    </location>
</feature>
<evidence type="ECO:0000256" key="4">
    <source>
        <dbReference type="ARBA" id="ARBA00022741"/>
    </source>
</evidence>
<feature type="binding site" evidence="8">
    <location>
        <position position="511"/>
    </location>
    <ligand>
        <name>Zn(2+)</name>
        <dbReference type="ChEBI" id="CHEBI:29105"/>
        <label>1</label>
    </ligand>
</feature>
<evidence type="ECO:0000259" key="10">
    <source>
        <dbReference type="Pfam" id="PF17764"/>
    </source>
</evidence>
<feature type="compositionally biased region" description="Gly residues" evidence="9">
    <location>
        <begin position="211"/>
        <end position="228"/>
    </location>
</feature>
<feature type="binding site" evidence="8">
    <location>
        <position position="517"/>
    </location>
    <ligand>
        <name>Zn(2+)</name>
        <dbReference type="ChEBI" id="CHEBI:29105"/>
        <label>2</label>
    </ligand>
</feature>
<dbReference type="GO" id="GO:0005524">
    <property type="term" value="F:ATP binding"/>
    <property type="evidence" value="ECO:0007669"/>
    <property type="project" value="UniProtKB-UniRule"/>
</dbReference>
<dbReference type="Gene3D" id="3.40.1440.60">
    <property type="entry name" value="PriA, 3(prime) DNA-binding domain"/>
    <property type="match status" value="1"/>
</dbReference>
<comment type="caution">
    <text evidence="8">As this protein does not have any detectable helicase domains, it probably does not have helicase activity.</text>
</comment>
<dbReference type="Gene3D" id="3.40.50.300">
    <property type="entry name" value="P-loop containing nucleotide triphosphate hydrolases"/>
    <property type="match status" value="1"/>
</dbReference>
<comment type="subunit">
    <text evidence="8">Component of the replication restart primosome.</text>
</comment>
<dbReference type="GO" id="GO:0003677">
    <property type="term" value="F:DNA binding"/>
    <property type="evidence" value="ECO:0007669"/>
    <property type="project" value="UniProtKB-UniRule"/>
</dbReference>
<comment type="cofactor">
    <cofactor evidence="8">
        <name>Zn(2+)</name>
        <dbReference type="ChEBI" id="CHEBI:29105"/>
    </cofactor>
    <text evidence="8">Binds 2 zinc ions per subunit.</text>
</comment>
<comment type="similarity">
    <text evidence="8">Belongs to the helicase family. PriA subfamily.</text>
</comment>
<evidence type="ECO:0000256" key="8">
    <source>
        <dbReference type="HAMAP-Rule" id="MF_00983"/>
    </source>
</evidence>
<dbReference type="GO" id="GO:0006310">
    <property type="term" value="P:DNA recombination"/>
    <property type="evidence" value="ECO:0007669"/>
    <property type="project" value="InterPro"/>
</dbReference>
<keyword evidence="5 8" id="KW-0862">Zinc</keyword>
<gene>
    <name evidence="8" type="primary">priA</name>
    <name evidence="11" type="ORF">Raf01_54950</name>
</gene>
<dbReference type="GO" id="GO:1990077">
    <property type="term" value="C:primosome complex"/>
    <property type="evidence" value="ECO:0007669"/>
    <property type="project" value="UniProtKB-UniRule"/>
</dbReference>
<feature type="binding site" evidence="8">
    <location>
        <position position="520"/>
    </location>
    <ligand>
        <name>Zn(2+)</name>
        <dbReference type="ChEBI" id="CHEBI:29105"/>
        <label>2</label>
    </ligand>
</feature>
<dbReference type="PANTHER" id="PTHR30580:SF0">
    <property type="entry name" value="PRIMOSOMAL PROTEIN N"/>
    <property type="match status" value="1"/>
</dbReference>
<keyword evidence="4 8" id="KW-0547">Nucleotide-binding</keyword>
<dbReference type="GO" id="GO:0043138">
    <property type="term" value="F:3'-5' DNA helicase activity"/>
    <property type="evidence" value="ECO:0007669"/>
    <property type="project" value="TreeGrafter"/>
</dbReference>
<evidence type="ECO:0000313" key="12">
    <source>
        <dbReference type="Proteomes" id="UP000642748"/>
    </source>
</evidence>
<proteinExistence type="inferred from homology"/>
<feature type="region of interest" description="Disordered" evidence="9">
    <location>
        <begin position="124"/>
        <end position="250"/>
    </location>
</feature>
<evidence type="ECO:0000256" key="3">
    <source>
        <dbReference type="ARBA" id="ARBA00022723"/>
    </source>
</evidence>
<feature type="binding site" evidence="8">
    <location>
        <position position="508"/>
    </location>
    <ligand>
        <name>Zn(2+)</name>
        <dbReference type="ChEBI" id="CHEBI:29105"/>
        <label>1</label>
    </ligand>
</feature>
<reference evidence="11" key="1">
    <citation type="submission" date="2021-01" db="EMBL/GenBank/DDBJ databases">
        <title>Whole genome shotgun sequence of Rugosimonospora africana NBRC 104875.</title>
        <authorList>
            <person name="Komaki H."/>
            <person name="Tamura T."/>
        </authorList>
    </citation>
    <scope>NUCLEOTIDE SEQUENCE</scope>
    <source>
        <strain evidence="11">NBRC 104875</strain>
    </source>
</reference>
<dbReference type="InterPro" id="IPR027417">
    <property type="entry name" value="P-loop_NTPase"/>
</dbReference>
<keyword evidence="7 8" id="KW-0238">DNA-binding</keyword>
<keyword evidence="3 8" id="KW-0479">Metal-binding</keyword>
<feature type="compositionally biased region" description="Low complexity" evidence="9">
    <location>
        <begin position="126"/>
        <end position="142"/>
    </location>
</feature>
<feature type="binding site" evidence="8">
    <location>
        <position position="547"/>
    </location>
    <ligand>
        <name>Zn(2+)</name>
        <dbReference type="ChEBI" id="CHEBI:29105"/>
        <label>1</label>
    </ligand>
</feature>
<dbReference type="Proteomes" id="UP000642748">
    <property type="component" value="Unassembled WGS sequence"/>
</dbReference>
<dbReference type="InterPro" id="IPR042115">
    <property type="entry name" value="PriA_3primeBD_sf"/>
</dbReference>
<dbReference type="Pfam" id="PF17764">
    <property type="entry name" value="PriA_3primeBD"/>
    <property type="match status" value="1"/>
</dbReference>
<evidence type="ECO:0000256" key="6">
    <source>
        <dbReference type="ARBA" id="ARBA00022840"/>
    </source>
</evidence>